<dbReference type="PANTHER" id="PTHR35046:SF18">
    <property type="entry name" value="RNA-DIRECTED DNA POLYMERASE"/>
    <property type="match status" value="1"/>
</dbReference>
<keyword evidence="4" id="KW-1185">Reference proteome</keyword>
<comment type="caution">
    <text evidence="3">The sequence shown here is derived from an EMBL/GenBank/DDBJ whole genome shotgun (WGS) entry which is preliminary data.</text>
</comment>
<dbReference type="InterPro" id="IPR012337">
    <property type="entry name" value="RNaseH-like_sf"/>
</dbReference>
<proteinExistence type="predicted"/>
<evidence type="ECO:0000259" key="2">
    <source>
        <dbReference type="PROSITE" id="PS50994"/>
    </source>
</evidence>
<keyword evidence="1" id="KW-0694">RNA-binding</keyword>
<dbReference type="GO" id="GO:0003723">
    <property type="term" value="F:RNA binding"/>
    <property type="evidence" value="ECO:0007669"/>
    <property type="project" value="UniProtKB-KW"/>
</dbReference>
<dbReference type="InterPro" id="IPR041588">
    <property type="entry name" value="Integrase_H2C2"/>
</dbReference>
<dbReference type="Gene3D" id="3.30.420.10">
    <property type="entry name" value="Ribonuclease H-like superfamily/Ribonuclease H"/>
    <property type="match status" value="1"/>
</dbReference>
<dbReference type="InterPro" id="IPR036397">
    <property type="entry name" value="RNaseH_sf"/>
</dbReference>
<evidence type="ECO:0000313" key="3">
    <source>
        <dbReference type="EMBL" id="MBW0474974.1"/>
    </source>
</evidence>
<dbReference type="AlphaFoldDB" id="A0A9Q3BYL0"/>
<dbReference type="GO" id="GO:0015074">
    <property type="term" value="P:DNA integration"/>
    <property type="evidence" value="ECO:0007669"/>
    <property type="project" value="InterPro"/>
</dbReference>
<dbReference type="PROSITE" id="PS50994">
    <property type="entry name" value="INTEGRASE"/>
    <property type="match status" value="1"/>
</dbReference>
<feature type="domain" description="Integrase catalytic" evidence="2">
    <location>
        <begin position="55"/>
        <end position="161"/>
    </location>
</feature>
<gene>
    <name evidence="3" type="ORF">O181_014689</name>
</gene>
<evidence type="ECO:0000313" key="4">
    <source>
        <dbReference type="Proteomes" id="UP000765509"/>
    </source>
</evidence>
<sequence length="161" mass="19107">MGHMSEDTTKEMVASTTWWPKWKEELSEYIKNCESRQKANRKHQKKYGLLHHIEEPKHPWKTINMNWVTGLVPGSKRNFNSCMIIVDRFRKSVWSLPFQKEDTAIDTSLLFWNNMMSICGVPNIIIGDRDPKFTLEFWTNLCDMLDTKLAFSTAYYHRQMV</sequence>
<dbReference type="Pfam" id="PF17921">
    <property type="entry name" value="Integrase_H2C2"/>
    <property type="match status" value="1"/>
</dbReference>
<dbReference type="SUPFAM" id="SSF53098">
    <property type="entry name" value="Ribonuclease H-like"/>
    <property type="match status" value="1"/>
</dbReference>
<dbReference type="Proteomes" id="UP000765509">
    <property type="component" value="Unassembled WGS sequence"/>
</dbReference>
<organism evidence="3 4">
    <name type="scientific">Austropuccinia psidii MF-1</name>
    <dbReference type="NCBI Taxonomy" id="1389203"/>
    <lineage>
        <taxon>Eukaryota</taxon>
        <taxon>Fungi</taxon>
        <taxon>Dikarya</taxon>
        <taxon>Basidiomycota</taxon>
        <taxon>Pucciniomycotina</taxon>
        <taxon>Pucciniomycetes</taxon>
        <taxon>Pucciniales</taxon>
        <taxon>Sphaerophragmiaceae</taxon>
        <taxon>Austropuccinia</taxon>
    </lineage>
</organism>
<dbReference type="InterPro" id="IPR001584">
    <property type="entry name" value="Integrase_cat-core"/>
</dbReference>
<dbReference type="EMBL" id="AVOT02003939">
    <property type="protein sequence ID" value="MBW0474974.1"/>
    <property type="molecule type" value="Genomic_DNA"/>
</dbReference>
<protein>
    <recommendedName>
        <fullName evidence="2">Integrase catalytic domain-containing protein</fullName>
    </recommendedName>
</protein>
<dbReference type="PANTHER" id="PTHR35046">
    <property type="entry name" value="ZINC KNUCKLE (CCHC-TYPE) FAMILY PROTEIN"/>
    <property type="match status" value="1"/>
</dbReference>
<accession>A0A9Q3BYL0</accession>
<evidence type="ECO:0000256" key="1">
    <source>
        <dbReference type="ARBA" id="ARBA00022884"/>
    </source>
</evidence>
<dbReference type="GO" id="GO:0005634">
    <property type="term" value="C:nucleus"/>
    <property type="evidence" value="ECO:0007669"/>
    <property type="project" value="UniProtKB-ARBA"/>
</dbReference>
<reference evidence="3" key="1">
    <citation type="submission" date="2021-03" db="EMBL/GenBank/DDBJ databases">
        <title>Draft genome sequence of rust myrtle Austropuccinia psidii MF-1, a brazilian biotype.</title>
        <authorList>
            <person name="Quecine M.C."/>
            <person name="Pachon D.M.R."/>
            <person name="Bonatelli M.L."/>
            <person name="Correr F.H."/>
            <person name="Franceschini L.M."/>
            <person name="Leite T.F."/>
            <person name="Margarido G.R.A."/>
            <person name="Almeida C.A."/>
            <person name="Ferrarezi J.A."/>
            <person name="Labate C.A."/>
        </authorList>
    </citation>
    <scope>NUCLEOTIDE SEQUENCE</scope>
    <source>
        <strain evidence="3">MF-1</strain>
    </source>
</reference>
<name>A0A9Q3BYL0_9BASI</name>